<dbReference type="SUPFAM" id="SSF53756">
    <property type="entry name" value="UDP-Glycosyltransferase/glycogen phosphorylase"/>
    <property type="match status" value="1"/>
</dbReference>
<dbReference type="AlphaFoldDB" id="A0A2V1IPT2"/>
<name>A0A2V1IPT2_9BACT</name>
<gene>
    <name evidence="1" type="ORF">C5O23_07770</name>
</gene>
<reference evidence="2" key="1">
    <citation type="submission" date="2018-02" db="EMBL/GenBank/DDBJ databases">
        <authorList>
            <person name="Clavel T."/>
            <person name="Strowig T."/>
        </authorList>
    </citation>
    <scope>NUCLEOTIDE SEQUENCE [LARGE SCALE GENOMIC DNA]</scope>
    <source>
        <strain evidence="2">DSM 103720</strain>
    </source>
</reference>
<comment type="caution">
    <text evidence="1">The sequence shown here is derived from an EMBL/GenBank/DDBJ whole genome shotgun (WGS) entry which is preliminary data.</text>
</comment>
<dbReference type="Gene3D" id="3.40.50.2000">
    <property type="entry name" value="Glycogen Phosphorylase B"/>
    <property type="match status" value="1"/>
</dbReference>
<evidence type="ECO:0000313" key="2">
    <source>
        <dbReference type="Proteomes" id="UP000244905"/>
    </source>
</evidence>
<accession>A0A2V1IPT2</accession>
<evidence type="ECO:0008006" key="3">
    <source>
        <dbReference type="Google" id="ProtNLM"/>
    </source>
</evidence>
<dbReference type="Proteomes" id="UP000244905">
    <property type="component" value="Unassembled WGS sequence"/>
</dbReference>
<dbReference type="GeneID" id="82526240"/>
<protein>
    <recommendedName>
        <fullName evidence="3">Glycosyltransferase</fullName>
    </recommendedName>
</protein>
<proteinExistence type="predicted"/>
<keyword evidence="2" id="KW-1185">Reference proteome</keyword>
<dbReference type="EMBL" id="PUEC01000016">
    <property type="protein sequence ID" value="PWB02001.1"/>
    <property type="molecule type" value="Genomic_DNA"/>
</dbReference>
<dbReference type="RefSeq" id="WP_107032381.1">
    <property type="nucleotide sequence ID" value="NZ_CAOLBL010000009.1"/>
</dbReference>
<sequence length="343" mass="38436">MASSEHCGKTMVVLNQYKSYGLPSVAEWYAANGGEVRLLYISEASKSGFLSKKGLLREWTKAFFKWAVQPLTFRNRIVYCTSAQLPFMLICRLAGLALGDCRVYFHNFYLHELGRKPLVKRILRFLLADSRFTILTQSEGEIEYYRALSSKVNLKFIPFCSDFTPVAKEDQRTAGLPDSYVFTGGYTNRDYPLMFRLAGRFPDRQFVFVASSLNGIECPPSLDNVTLLYNLPKDQFESILTGAEVVIVPLREDVGASGQMLAISAARNAKPVVYTDLSVISYFFSDGAGIPYRLGDLDSLSAGLHALLSDSGLRERCGRKALERSRNFTMDAQLPLLRDVMAL</sequence>
<organism evidence="1 2">
    <name type="scientific">Duncaniella muris</name>
    <dbReference type="NCBI Taxonomy" id="2094150"/>
    <lineage>
        <taxon>Bacteria</taxon>
        <taxon>Pseudomonadati</taxon>
        <taxon>Bacteroidota</taxon>
        <taxon>Bacteroidia</taxon>
        <taxon>Bacteroidales</taxon>
        <taxon>Muribaculaceae</taxon>
        <taxon>Duncaniella</taxon>
    </lineage>
</organism>
<evidence type="ECO:0000313" key="1">
    <source>
        <dbReference type="EMBL" id="PWB02001.1"/>
    </source>
</evidence>